<reference evidence="3" key="1">
    <citation type="submission" date="2014-05" db="EMBL/GenBank/DDBJ databases">
        <title>Complete genomic sequence of phiVC8, a lytic bacteriophage specific for Vibrio cholerae O1.</title>
        <authorList>
            <person name="Solis-Sanchez A."/>
            <person name="Collado-Torres L."/>
            <person name="Gonzalez-Pedrajo B."/>
            <person name="Mendoza-Hernandez G."/>
            <person name="Eslava-Campos C."/>
        </authorList>
    </citation>
    <scope>NUCLEOTIDE SEQUENCE [LARGE SCALE GENOMIC DNA]</scope>
</reference>
<name>G3FFL6_BPVC8</name>
<sequence length="295" mass="31896">MKSLKKNLVISAMHAVWPLIAGDEPNGGGGQGDPSFRDSLPEDLRGNSVFDNVKDITDLATQFVNAQSFLGSSIRIPSENASEEDRKKFYEKVMKHAPSLMPKPDPNDETSVQSVLAALGRPADPSSYNIEGAQLSDDLKKAAHEAGLTQSQFAKMYETLIKPSLDSGAARAAEVEQGRAALAKEWGYAFQIKEQTAQALLQKTGAPAELVDAAAKGQLNANTLRWLDQLATSIGREGLDLVNHGQGGGRMTPAEAQAQINEVMNNRSHPYWNASDPAHKQAVKDVVDLHRIMGR</sequence>
<evidence type="ECO:0000313" key="3">
    <source>
        <dbReference type="Proteomes" id="UP000008906"/>
    </source>
</evidence>
<accession>G3FFL6</accession>
<dbReference type="EMBL" id="JF712866">
    <property type="protein sequence ID" value="AEM62904.1"/>
    <property type="molecule type" value="Genomic_DNA"/>
</dbReference>
<proteinExistence type="predicted"/>
<evidence type="ECO:0000313" key="2">
    <source>
        <dbReference type="EMBL" id="AEM62904.1"/>
    </source>
</evidence>
<keyword evidence="3" id="KW-1185">Reference proteome</keyword>
<dbReference type="KEGG" id="vg:24366391"/>
<dbReference type="GeneID" id="24366391"/>
<dbReference type="OrthoDB" id="5302at10239"/>
<protein>
    <submittedName>
        <fullName evidence="2">Uncharacterized protein</fullName>
    </submittedName>
</protein>
<dbReference type="RefSeq" id="YP_009140136.1">
    <property type="nucleotide sequence ID" value="NC_027118.1"/>
</dbReference>
<organism evidence="2 3">
    <name type="scientific">Vibrio phage phiVC8</name>
    <dbReference type="NCBI Taxonomy" id="1076759"/>
    <lineage>
        <taxon>Viruses</taxon>
        <taxon>Duplodnaviria</taxon>
        <taxon>Heunggongvirae</taxon>
        <taxon>Uroviricota</taxon>
        <taxon>Caudoviricetes</taxon>
        <taxon>Enhodamvirus</taxon>
        <taxon>Enhodamvirus VC8</taxon>
    </lineage>
</organism>
<reference evidence="2 3" key="2">
    <citation type="journal article" date="2016" name="Virol. J.">
        <title>Genetic characterization of OVC8 lytic phage for Vibrio cholerae O1.</title>
        <authorList>
            <person name="Solis-Sanchez A."/>
            <person name="Hernandez-Chinas U."/>
            <person name="Navarro-Ocana A."/>
            <person name="De la Mora J."/>
            <person name="Xicohtencatl-Cortes J."/>
            <person name="Eslava-Campos C."/>
        </authorList>
    </citation>
    <scope>NUCLEOTIDE SEQUENCE [LARGE SCALE GENOMIC DNA]</scope>
</reference>
<gene>
    <name evidence="2" type="ORF">phiVC8_p07</name>
</gene>
<feature type="region of interest" description="Disordered" evidence="1">
    <location>
        <begin position="23"/>
        <end position="43"/>
    </location>
</feature>
<dbReference type="Proteomes" id="UP000008906">
    <property type="component" value="Segment"/>
</dbReference>
<evidence type="ECO:0000256" key="1">
    <source>
        <dbReference type="SAM" id="MobiDB-lite"/>
    </source>
</evidence>
<organismHost>
    <name type="scientific">Vibrio cholerae</name>
    <dbReference type="NCBI Taxonomy" id="666"/>
</organismHost>